<dbReference type="EMBL" id="FZOG01000002">
    <property type="protein sequence ID" value="SNS26959.1"/>
    <property type="molecule type" value="Genomic_DNA"/>
</dbReference>
<dbReference type="InterPro" id="IPR013362">
    <property type="entry name" value="Pilus_4_PilV"/>
</dbReference>
<name>A0A239D407_9PSED</name>
<dbReference type="RefSeq" id="WP_010489685.1">
    <property type="nucleotide sequence ID" value="NZ_FZOG01000002.1"/>
</dbReference>
<feature type="domain" description="Type IV pilin Tt1218-like" evidence="2">
    <location>
        <begin position="34"/>
        <end position="116"/>
    </location>
</feature>
<evidence type="ECO:0000256" key="1">
    <source>
        <dbReference type="SAM" id="MobiDB-lite"/>
    </source>
</evidence>
<dbReference type="AlphaFoldDB" id="A0A239D407"/>
<reference evidence="4" key="1">
    <citation type="submission" date="2017-06" db="EMBL/GenBank/DDBJ databases">
        <authorList>
            <person name="Varghese N."/>
            <person name="Submissions S."/>
        </authorList>
    </citation>
    <scope>NUCLEOTIDE SEQUENCE [LARGE SCALE GENOMIC DNA]</scope>
    <source>
        <strain evidence="4">CIP 108523</strain>
    </source>
</reference>
<evidence type="ECO:0000259" key="2">
    <source>
        <dbReference type="Pfam" id="PF22150"/>
    </source>
</evidence>
<dbReference type="Pfam" id="PF22150">
    <property type="entry name" value="Tt1218-like"/>
    <property type="match status" value="1"/>
</dbReference>
<accession>A0A239D407</accession>
<evidence type="ECO:0000313" key="4">
    <source>
        <dbReference type="Proteomes" id="UP000242915"/>
    </source>
</evidence>
<protein>
    <submittedName>
        <fullName evidence="3">Type IV pilus assembly protein PilV</fullName>
    </submittedName>
</protein>
<keyword evidence="4" id="KW-1185">Reference proteome</keyword>
<gene>
    <name evidence="3" type="ORF">SAMN05216255_2058</name>
</gene>
<evidence type="ECO:0000313" key="3">
    <source>
        <dbReference type="EMBL" id="SNS26959.1"/>
    </source>
</evidence>
<sequence>MMTAEMRRFQNGTSLIEALVTLLVFTVGLLGFAALQLSALQSSSDSGFRTQATWVVQELAERMRANPDADVADYTAAVDCASLPPQRCSDYFDPLSGAKVNASNCSAAQMATFDRWEAQCSYGATAAYGANATAADARYTSRDFLGPAAAGVAPLDIGANGNVFTITANWQSKSTNTSGATPENMSGTVQVER</sequence>
<organism evidence="3 4">
    <name type="scientific">Pseudomonas segetis</name>
    <dbReference type="NCBI Taxonomy" id="298908"/>
    <lineage>
        <taxon>Bacteria</taxon>
        <taxon>Pseudomonadati</taxon>
        <taxon>Pseudomonadota</taxon>
        <taxon>Gammaproteobacteria</taxon>
        <taxon>Pseudomonadales</taxon>
        <taxon>Pseudomonadaceae</taxon>
        <taxon>Pseudomonas</taxon>
    </lineage>
</organism>
<proteinExistence type="predicted"/>
<feature type="region of interest" description="Disordered" evidence="1">
    <location>
        <begin position="173"/>
        <end position="193"/>
    </location>
</feature>
<dbReference type="InterPro" id="IPR054402">
    <property type="entry name" value="Tt1218-like_dom"/>
</dbReference>
<dbReference type="NCBIfam" id="TIGR02523">
    <property type="entry name" value="type_IV_pilV"/>
    <property type="match status" value="1"/>
</dbReference>
<dbReference type="Proteomes" id="UP000242915">
    <property type="component" value="Unassembled WGS sequence"/>
</dbReference>